<reference evidence="1 2" key="1">
    <citation type="journal article" date="2023" name="PLoS ONE">
        <title>Complete genome assembly of Hawai'i environmental nontuberculous mycobacteria reveals unexpected co-isolation with methylobacteria.</title>
        <authorList>
            <person name="Hendrix J."/>
            <person name="Epperson L.E."/>
            <person name="Tong E.I."/>
            <person name="Chan Y.L."/>
            <person name="Hasan N.A."/>
            <person name="Dawrs S.N."/>
            <person name="Norton G.J."/>
            <person name="Virdi R."/>
            <person name="Crooks J.L."/>
            <person name="Chan E.D."/>
            <person name="Honda J.R."/>
            <person name="Strong M."/>
        </authorList>
    </citation>
    <scope>NUCLEOTIDE SEQUENCE [LARGE SCALE GENOMIC DNA]</scope>
    <source>
        <strain evidence="1 2">NJH_HI01</strain>
    </source>
</reference>
<comment type="caution">
    <text evidence="1">The sequence shown here is derived from an EMBL/GenBank/DDBJ whole genome shotgun (WGS) entry which is preliminary data.</text>
</comment>
<gene>
    <name evidence="1" type="ORF">PUR21_22620</name>
</gene>
<name>A0ABU9ZG80_9HYPH</name>
<dbReference type="EMBL" id="JAQYXL010000001">
    <property type="protein sequence ID" value="MEN3230388.1"/>
    <property type="molecule type" value="Genomic_DNA"/>
</dbReference>
<accession>A0ABU9ZG80</accession>
<proteinExistence type="predicted"/>
<keyword evidence="2" id="KW-1185">Reference proteome</keyword>
<organism evidence="1 2">
    <name type="scientific">Methylorubrum rhodesianum</name>
    <dbReference type="NCBI Taxonomy" id="29427"/>
    <lineage>
        <taxon>Bacteria</taxon>
        <taxon>Pseudomonadati</taxon>
        <taxon>Pseudomonadota</taxon>
        <taxon>Alphaproteobacteria</taxon>
        <taxon>Hyphomicrobiales</taxon>
        <taxon>Methylobacteriaceae</taxon>
        <taxon>Methylorubrum</taxon>
    </lineage>
</organism>
<sequence length="214" mass="24104">MSQPLLLANLSRSEQIHQLTGGYGQLVIDRVADGWSPYLLVLKFHHLGHHRRRASVIAQMHHAAEGVYTRLLFRVWKHPRARSVRDLRPVWVLVADVPGSGSRRQPVRDLLPNDGLHLQGVVAMPPGGRLREPLDRHLAQMGDRYCPHGGPLVALHATPITSSVAYVNSYNFKSLRRGRAELDDVLILPRPAADLDSRPRRATEPWRPLVRAID</sequence>
<dbReference type="Proteomes" id="UP001404845">
    <property type="component" value="Unassembled WGS sequence"/>
</dbReference>
<dbReference type="RefSeq" id="WP_345971768.1">
    <property type="nucleotide sequence ID" value="NZ_JAQYXL010000001.1"/>
</dbReference>
<protein>
    <submittedName>
        <fullName evidence="1">Uncharacterized protein</fullName>
    </submittedName>
</protein>
<evidence type="ECO:0000313" key="2">
    <source>
        <dbReference type="Proteomes" id="UP001404845"/>
    </source>
</evidence>
<evidence type="ECO:0000313" key="1">
    <source>
        <dbReference type="EMBL" id="MEN3230388.1"/>
    </source>
</evidence>